<organism evidence="2 3">
    <name type="scientific">Sinomonas terrae</name>
    <dbReference type="NCBI Taxonomy" id="2908838"/>
    <lineage>
        <taxon>Bacteria</taxon>
        <taxon>Bacillati</taxon>
        <taxon>Actinomycetota</taxon>
        <taxon>Actinomycetes</taxon>
        <taxon>Micrococcales</taxon>
        <taxon>Micrococcaceae</taxon>
        <taxon>Sinomonas</taxon>
    </lineage>
</organism>
<dbReference type="RefSeq" id="WP_241053933.1">
    <property type="nucleotide sequence ID" value="NZ_JAKZBV010000001.1"/>
</dbReference>
<dbReference type="PANTHER" id="PTHR34310">
    <property type="entry name" value="DUF427 DOMAIN PROTEIN (AFU_ORTHOLOGUE AFUA_3G02220)"/>
    <property type="match status" value="1"/>
</dbReference>
<protein>
    <submittedName>
        <fullName evidence="2">DUF427 domain-containing protein</fullName>
    </submittedName>
</protein>
<dbReference type="PANTHER" id="PTHR34310:SF9">
    <property type="entry name" value="BLR5716 PROTEIN"/>
    <property type="match status" value="1"/>
</dbReference>
<dbReference type="InterPro" id="IPR038694">
    <property type="entry name" value="DUF427_sf"/>
</dbReference>
<evidence type="ECO:0000313" key="3">
    <source>
        <dbReference type="Proteomes" id="UP001202922"/>
    </source>
</evidence>
<comment type="caution">
    <text evidence="2">The sequence shown here is derived from an EMBL/GenBank/DDBJ whole genome shotgun (WGS) entry which is preliminary data.</text>
</comment>
<feature type="domain" description="DUF427" evidence="1">
    <location>
        <begin position="148"/>
        <end position="240"/>
    </location>
</feature>
<keyword evidence="3" id="KW-1185">Reference proteome</keyword>
<name>A0ABS9U2D2_9MICC</name>
<reference evidence="2 3" key="1">
    <citation type="submission" date="2022-03" db="EMBL/GenBank/DDBJ databases">
        <title>Sinomonas sp. isolated from a soil.</title>
        <authorList>
            <person name="Han J."/>
            <person name="Kim D.-U."/>
        </authorList>
    </citation>
    <scope>NUCLEOTIDE SEQUENCE [LARGE SCALE GENOMIC DNA]</scope>
    <source>
        <strain evidence="2 3">5-5</strain>
    </source>
</reference>
<dbReference type="Proteomes" id="UP001202922">
    <property type="component" value="Unassembled WGS sequence"/>
</dbReference>
<evidence type="ECO:0000259" key="1">
    <source>
        <dbReference type="Pfam" id="PF04248"/>
    </source>
</evidence>
<dbReference type="Gene3D" id="2.170.150.40">
    <property type="entry name" value="Domain of unknown function (DUF427)"/>
    <property type="match status" value="2"/>
</dbReference>
<dbReference type="EMBL" id="JAKZBV010000001">
    <property type="protein sequence ID" value="MCH6470425.1"/>
    <property type="molecule type" value="Genomic_DNA"/>
</dbReference>
<proteinExistence type="predicted"/>
<sequence length="262" mass="29121">MAVQMQEEMRRLQGQLRYEPTAKRIRAEAAGRTLVDSRRAILVWEAHRVIPGYAVPEEDIAAEAAPAAGAGPVSAFGRSHGPGQELTLWGSGFALPAAAFRPDDPDLSQFLLLDFGAFDRWREDGQDIEGHPRDPFHRVDARPGSQRVRVEFNGMVLAESTSPVLVYETMLPVRTYLARSDVDFALLEPSERTSLCPYKGRASYWSVRGADPRGRNIAWSYEQTLPDAGHLKDLIAFYNERAEIRSEDATSPEQAPARNTVA</sequence>
<evidence type="ECO:0000313" key="2">
    <source>
        <dbReference type="EMBL" id="MCH6470425.1"/>
    </source>
</evidence>
<accession>A0ABS9U2D2</accession>
<dbReference type="InterPro" id="IPR007361">
    <property type="entry name" value="DUF427"/>
</dbReference>
<dbReference type="Pfam" id="PF04248">
    <property type="entry name" value="NTP_transf_9"/>
    <property type="match status" value="1"/>
</dbReference>
<gene>
    <name evidence="2" type="ORF">L0M17_10610</name>
</gene>